<name>A0A199P9X4_9XANT</name>
<dbReference type="PROSITE" id="PS51318">
    <property type="entry name" value="TAT"/>
    <property type="match status" value="1"/>
</dbReference>
<dbReference type="Pfam" id="PF13472">
    <property type="entry name" value="Lipase_GDSL_2"/>
    <property type="match status" value="1"/>
</dbReference>
<evidence type="ECO:0000313" key="4">
    <source>
        <dbReference type="Proteomes" id="UP000093858"/>
    </source>
</evidence>
<evidence type="ECO:0000256" key="1">
    <source>
        <dbReference type="SAM" id="MobiDB-lite"/>
    </source>
</evidence>
<dbReference type="InterPro" id="IPR006311">
    <property type="entry name" value="TAT_signal"/>
</dbReference>
<dbReference type="EMBL" id="LWSU01000013">
    <property type="protein sequence ID" value="OAX57708.1"/>
    <property type="molecule type" value="Genomic_DNA"/>
</dbReference>
<dbReference type="GO" id="GO:0016788">
    <property type="term" value="F:hydrolase activity, acting on ester bonds"/>
    <property type="evidence" value="ECO:0007669"/>
    <property type="project" value="UniProtKB-ARBA"/>
</dbReference>
<dbReference type="InterPro" id="IPR036514">
    <property type="entry name" value="SGNH_hydro_sf"/>
</dbReference>
<proteinExistence type="predicted"/>
<dbReference type="Gene3D" id="3.40.50.1110">
    <property type="entry name" value="SGNH hydrolase"/>
    <property type="match status" value="1"/>
</dbReference>
<dbReference type="Proteomes" id="UP000093858">
    <property type="component" value="Unassembled WGS sequence"/>
</dbReference>
<feature type="domain" description="SGNH hydrolase-type esterase" evidence="2">
    <location>
        <begin position="276"/>
        <end position="476"/>
    </location>
</feature>
<reference evidence="3 4" key="1">
    <citation type="submission" date="2016-04" db="EMBL/GenBank/DDBJ databases">
        <title>Xanthomonas translucens phylogeny.</title>
        <authorList>
            <person name="Langlois P."/>
        </authorList>
    </citation>
    <scope>NUCLEOTIDE SEQUENCE [LARGE SCALE GENOMIC DNA]</scope>
    <source>
        <strain evidence="3 4">B99</strain>
    </source>
</reference>
<evidence type="ECO:0000313" key="3">
    <source>
        <dbReference type="EMBL" id="OAX57708.1"/>
    </source>
</evidence>
<evidence type="ECO:0000259" key="2">
    <source>
        <dbReference type="Pfam" id="PF13472"/>
    </source>
</evidence>
<dbReference type="InterPro" id="IPR013830">
    <property type="entry name" value="SGNH_hydro"/>
</dbReference>
<dbReference type="CDD" id="cd00229">
    <property type="entry name" value="SGNH_hydrolase"/>
    <property type="match status" value="1"/>
</dbReference>
<accession>A0A199P9X4</accession>
<dbReference type="SUPFAM" id="SSF52266">
    <property type="entry name" value="SGNH hydrolase"/>
    <property type="match status" value="1"/>
</dbReference>
<dbReference type="AlphaFoldDB" id="A0A199P9X4"/>
<organism evidence="3 4">
    <name type="scientific">Xanthomonas graminis pv. poae</name>
    <dbReference type="NCBI Taxonomy" id="227946"/>
    <lineage>
        <taxon>Bacteria</taxon>
        <taxon>Pseudomonadati</taxon>
        <taxon>Pseudomonadota</taxon>
        <taxon>Gammaproteobacteria</taxon>
        <taxon>Lysobacterales</taxon>
        <taxon>Lysobacteraceae</taxon>
        <taxon>Xanthomonas</taxon>
        <taxon>Xanthomonas translucens group</taxon>
        <taxon>Xanthomonas graminis</taxon>
    </lineage>
</organism>
<feature type="compositionally biased region" description="Low complexity" evidence="1">
    <location>
        <begin position="11"/>
        <end position="26"/>
    </location>
</feature>
<sequence>MSPVSGHKQTAQCEHAGDADAAAQEQDPSRRRFLQWSALAAAAGLLRVPVAAAGSSAGQVQALPSQRYYDGDPPVGQNPLRFASSGNVVHNGKESIGKRGVQIRWPYVLGSGDLSELRLLLDNWCFSYGNNAMVNPGNTLPIQGASLEIGGVVKPITFGGAAGITLDDGANDVLSDPLTPADFALATFARGTIVYVKMLVLFDLSTASNLCTSSARATSQSGARVAWFDPTLTVSSDVYAAGQWTQTGDAVQSRPNGYVPKLVGRHVDAAAKAWLCVGDSLCQGTGDAGSTTRVAGLGWMSRAMRDSSDADASQIGYMNMAVHASTSTIAVADARSATLARYATHAVVMYGTNDIGIAGTGVSLDTLQKRLSAIYSMLRANQVQKILAADLLPRTTSTDSWATEANQNYCGGPGGWDSTGLAAQLSAWLASNASAAVDAFQHWPSIRGSDDMKFLATGAARYATTDGTHPTTAGYGLMAADVRAQMDAL</sequence>
<protein>
    <recommendedName>
        <fullName evidence="2">SGNH hydrolase-type esterase domain-containing protein</fullName>
    </recommendedName>
</protein>
<gene>
    <name evidence="3" type="ORF">A6R73_01070</name>
</gene>
<feature type="region of interest" description="Disordered" evidence="1">
    <location>
        <begin position="1"/>
        <end position="27"/>
    </location>
</feature>
<dbReference type="RefSeq" id="WP_064538062.1">
    <property type="nucleotide sequence ID" value="NZ_LWSU01000013.1"/>
</dbReference>
<comment type="caution">
    <text evidence="3">The sequence shown here is derived from an EMBL/GenBank/DDBJ whole genome shotgun (WGS) entry which is preliminary data.</text>
</comment>